<keyword evidence="3 10" id="KW-0819">tRNA processing</keyword>
<keyword evidence="6 10" id="KW-0255">Endonuclease</keyword>
<evidence type="ECO:0000256" key="2">
    <source>
        <dbReference type="ARBA" id="ARBA00012477"/>
    </source>
</evidence>
<feature type="binding site" evidence="10">
    <location>
        <position position="215"/>
    </location>
    <ligand>
        <name>Zn(2+)</name>
        <dbReference type="ChEBI" id="CHEBI:29105"/>
        <label>1</label>
        <note>catalytic</note>
    </ligand>
</feature>
<dbReference type="AlphaFoldDB" id="K8ZKZ4"/>
<dbReference type="HAMAP" id="MF_01818">
    <property type="entry name" value="RNase_Z_BN"/>
    <property type="match status" value="1"/>
</dbReference>
<keyword evidence="7 10" id="KW-0378">Hydrolase</keyword>
<dbReference type="OrthoDB" id="9800940at2"/>
<dbReference type="eggNOG" id="COG1234">
    <property type="taxonomic scope" value="Bacteria"/>
</dbReference>
<feature type="binding site" evidence="10">
    <location>
        <position position="215"/>
    </location>
    <ligand>
        <name>Zn(2+)</name>
        <dbReference type="ChEBI" id="CHEBI:29105"/>
        <label>2</label>
        <note>catalytic</note>
    </ligand>
</feature>
<evidence type="ECO:0000256" key="8">
    <source>
        <dbReference type="ARBA" id="ARBA00022833"/>
    </source>
</evidence>
<dbReference type="NCBIfam" id="TIGR02651">
    <property type="entry name" value="RNase_Z"/>
    <property type="match status" value="1"/>
</dbReference>
<dbReference type="STRING" id="1234409.C683_0584"/>
<keyword evidence="4 10" id="KW-0540">Nuclease</keyword>
<organism evidence="11 12">
    <name type="scientific">Catellicoccus marimammalium M35/04/3</name>
    <dbReference type="NCBI Taxonomy" id="1234409"/>
    <lineage>
        <taxon>Bacteria</taxon>
        <taxon>Bacillati</taxon>
        <taxon>Bacillota</taxon>
        <taxon>Bacilli</taxon>
        <taxon>Lactobacillales</taxon>
        <taxon>Enterococcaceae</taxon>
        <taxon>Catellicoccus</taxon>
    </lineage>
</organism>
<gene>
    <name evidence="10" type="primary">rnz</name>
    <name evidence="11" type="ORF">C683_0584</name>
</gene>
<keyword evidence="12" id="KW-1185">Reference proteome</keyword>
<dbReference type="PATRIC" id="fig|1234409.3.peg.534"/>
<dbReference type="PANTHER" id="PTHR46018:SF2">
    <property type="entry name" value="ZINC PHOSPHODIESTERASE ELAC PROTEIN 1"/>
    <property type="match status" value="1"/>
</dbReference>
<comment type="similarity">
    <text evidence="10">Belongs to the RNase Z family.</text>
</comment>
<dbReference type="InterPro" id="IPR036866">
    <property type="entry name" value="RibonucZ/Hydroxyglut_hydro"/>
</dbReference>
<comment type="caution">
    <text evidence="11">The sequence shown here is derived from an EMBL/GenBank/DDBJ whole genome shotgun (WGS) entry which is preliminary data.</text>
</comment>
<keyword evidence="5 10" id="KW-0479">Metal-binding</keyword>
<feature type="active site" description="Proton acceptor" evidence="10">
    <location>
        <position position="67"/>
    </location>
</feature>
<comment type="cofactor">
    <cofactor evidence="10">
        <name>Zn(2+)</name>
        <dbReference type="ChEBI" id="CHEBI:29105"/>
    </cofactor>
    <text evidence="10">Binds 2 Zn(2+) ions.</text>
</comment>
<dbReference type="Pfam" id="PF23023">
    <property type="entry name" value="Anti-Pycsar_Apyc1"/>
    <property type="match status" value="1"/>
</dbReference>
<feature type="binding site" evidence="10">
    <location>
        <position position="65"/>
    </location>
    <ligand>
        <name>Zn(2+)</name>
        <dbReference type="ChEBI" id="CHEBI:29105"/>
        <label>1</label>
        <note>catalytic</note>
    </ligand>
</feature>
<comment type="subunit">
    <text evidence="1 10">Homodimer.</text>
</comment>
<dbReference type="GO" id="GO:0042781">
    <property type="term" value="F:3'-tRNA processing endoribonuclease activity"/>
    <property type="evidence" value="ECO:0007669"/>
    <property type="project" value="UniProtKB-UniRule"/>
</dbReference>
<accession>K8ZKZ4</accession>
<feature type="binding site" evidence="10">
    <location>
        <position position="144"/>
    </location>
    <ligand>
        <name>Zn(2+)</name>
        <dbReference type="ChEBI" id="CHEBI:29105"/>
        <label>1</label>
        <note>catalytic</note>
    </ligand>
</feature>
<evidence type="ECO:0000256" key="5">
    <source>
        <dbReference type="ARBA" id="ARBA00022723"/>
    </source>
</evidence>
<evidence type="ECO:0000256" key="1">
    <source>
        <dbReference type="ARBA" id="ARBA00011738"/>
    </source>
</evidence>
<dbReference type="FunFam" id="3.60.15.10:FF:000002">
    <property type="entry name" value="Ribonuclease Z"/>
    <property type="match status" value="1"/>
</dbReference>
<keyword evidence="8 10" id="KW-0862">Zinc</keyword>
<evidence type="ECO:0000256" key="6">
    <source>
        <dbReference type="ARBA" id="ARBA00022759"/>
    </source>
</evidence>
<dbReference type="GO" id="GO:0042802">
    <property type="term" value="F:identical protein binding"/>
    <property type="evidence" value="ECO:0007669"/>
    <property type="project" value="UniProtKB-ARBA"/>
</dbReference>
<name>K8ZKZ4_9ENTE</name>
<dbReference type="EC" id="3.1.26.11" evidence="2 10"/>
<dbReference type="InterPro" id="IPR013471">
    <property type="entry name" value="RNase_Z/BN"/>
</dbReference>
<feature type="binding site" evidence="10">
    <location>
        <position position="67"/>
    </location>
    <ligand>
        <name>Zn(2+)</name>
        <dbReference type="ChEBI" id="CHEBI:29105"/>
        <label>2</label>
        <note>catalytic</note>
    </ligand>
</feature>
<dbReference type="RefSeq" id="WP_009489757.1">
    <property type="nucleotide sequence ID" value="NZ_AMYT01000017.1"/>
</dbReference>
<dbReference type="NCBIfam" id="NF000801">
    <property type="entry name" value="PRK00055.1-3"/>
    <property type="match status" value="1"/>
</dbReference>
<evidence type="ECO:0000256" key="3">
    <source>
        <dbReference type="ARBA" id="ARBA00022694"/>
    </source>
</evidence>
<reference evidence="11 12" key="1">
    <citation type="journal article" date="2013" name="Genome Announc.">
        <title>Draft Genome Sequence of Catellicoccus marimammalium, a Novel Species Commonly Found in Gull Feces.</title>
        <authorList>
            <person name="Weigand M.R."/>
            <person name="Ryu H."/>
            <person name="Bozcek L."/>
            <person name="Konstantinidis K.T."/>
            <person name="Santo Domingo J.W."/>
        </authorList>
    </citation>
    <scope>NUCLEOTIDE SEQUENCE [LARGE SCALE GENOMIC DNA]</scope>
    <source>
        <strain evidence="11 12">M35/04/3</strain>
    </source>
</reference>
<feature type="binding site" evidence="10">
    <location>
        <position position="68"/>
    </location>
    <ligand>
        <name>Zn(2+)</name>
        <dbReference type="ChEBI" id="CHEBI:29105"/>
        <label>2</label>
        <note>catalytic</note>
    </ligand>
</feature>
<dbReference type="CDD" id="cd07717">
    <property type="entry name" value="RNaseZ_ZiPD-like_MBL-fold"/>
    <property type="match status" value="1"/>
</dbReference>
<dbReference type="Proteomes" id="UP000016057">
    <property type="component" value="Unassembled WGS sequence"/>
</dbReference>
<feature type="binding site" evidence="10">
    <location>
        <position position="63"/>
    </location>
    <ligand>
        <name>Zn(2+)</name>
        <dbReference type="ChEBI" id="CHEBI:29105"/>
        <label>1</label>
        <note>catalytic</note>
    </ligand>
</feature>
<comment type="function">
    <text evidence="9 10">Zinc phosphodiesterase, which displays some tRNA 3'-processing endonuclease activity. Probably involved in tRNA maturation, by removing a 3'-trailer from precursor tRNA.</text>
</comment>
<dbReference type="Gene3D" id="3.60.15.10">
    <property type="entry name" value="Ribonuclease Z/Hydroxyacylglutathione hydrolase-like"/>
    <property type="match status" value="1"/>
</dbReference>
<protein>
    <recommendedName>
        <fullName evidence="2 10">Ribonuclease Z</fullName>
        <shortName evidence="10">RNase Z</shortName>
        <ecNumber evidence="2 10">3.1.26.11</ecNumber>
    </recommendedName>
    <alternativeName>
        <fullName evidence="10">tRNA 3 endonuclease</fullName>
    </alternativeName>
    <alternativeName>
        <fullName evidence="10">tRNase Z</fullName>
    </alternativeName>
</protein>
<feature type="binding site" evidence="10">
    <location>
        <position position="273"/>
    </location>
    <ligand>
        <name>Zn(2+)</name>
        <dbReference type="ChEBI" id="CHEBI:29105"/>
        <label>2</label>
        <note>catalytic</note>
    </ligand>
</feature>
<comment type="catalytic activity">
    <reaction evidence="10">
        <text>Endonucleolytic cleavage of RNA, removing extra 3' nucleotides from tRNA precursor, generating 3' termini of tRNAs. A 3'-hydroxy group is left at the tRNA terminus and a 5'-phosphoryl group is left at the trailer molecule.</text>
        <dbReference type="EC" id="3.1.26.11"/>
    </reaction>
</comment>
<evidence type="ECO:0000256" key="4">
    <source>
        <dbReference type="ARBA" id="ARBA00022722"/>
    </source>
</evidence>
<evidence type="ECO:0000313" key="12">
    <source>
        <dbReference type="Proteomes" id="UP000016057"/>
    </source>
</evidence>
<evidence type="ECO:0000313" key="11">
    <source>
        <dbReference type="EMBL" id="EKU27253.1"/>
    </source>
</evidence>
<evidence type="ECO:0000256" key="7">
    <source>
        <dbReference type="ARBA" id="ARBA00022801"/>
    </source>
</evidence>
<proteinExistence type="inferred from homology"/>
<sequence>MELQFLGTGAGVPATSRNVTSIALKLLDECNEIWLFDCGEGTQQQILKTHIRPRKINKIFITHLHGDHIFGLPGLLSSRSFQGGDENLVIYGPKGIKKFVETTLKISESRLSYKISYVELDAFEGVKTIIDNKKFKVEVALLDHRIHSFGYRIIEKDLPGELLIDKVKAANIPQGPVYSQLKKGEIVTLEDGRTFDGKDFIGQPKKGRIVTILGDTRKTPNVEILAKDADVLVHESTFGKDEQKLAANYYHSTSTQAATVAKNANVKRLFLTHISARYVGKLAYQLQKEARSIFKNTKIAWDFDVFEIPSIKETNKKEGDKK</sequence>
<dbReference type="SUPFAM" id="SSF56281">
    <property type="entry name" value="Metallo-hydrolase/oxidoreductase"/>
    <property type="match status" value="1"/>
</dbReference>
<evidence type="ECO:0000256" key="10">
    <source>
        <dbReference type="HAMAP-Rule" id="MF_01818"/>
    </source>
</evidence>
<dbReference type="GO" id="GO:0008270">
    <property type="term" value="F:zinc ion binding"/>
    <property type="evidence" value="ECO:0007669"/>
    <property type="project" value="UniProtKB-UniRule"/>
</dbReference>
<dbReference type="PANTHER" id="PTHR46018">
    <property type="entry name" value="ZINC PHOSPHODIESTERASE ELAC PROTEIN 1"/>
    <property type="match status" value="1"/>
</dbReference>
<dbReference type="EMBL" id="AMYT01000017">
    <property type="protein sequence ID" value="EKU27253.1"/>
    <property type="molecule type" value="Genomic_DNA"/>
</dbReference>
<evidence type="ECO:0000256" key="9">
    <source>
        <dbReference type="ARBA" id="ARBA00057812"/>
    </source>
</evidence>